<comment type="subcellular location">
    <subcellularLocation>
        <location evidence="1">Nucleus</location>
        <location evidence="1">Nucleolus</location>
    </subcellularLocation>
</comment>
<dbReference type="GO" id="GO:0000447">
    <property type="term" value="P:endonucleolytic cleavage in ITS1 to separate SSU-rRNA from 5.8S rRNA and LSU-rRNA from tricistronic rRNA transcript (SSU-rRNA, 5.8S rRNA, LSU-rRNA)"/>
    <property type="evidence" value="ECO:0007669"/>
    <property type="project" value="TreeGrafter"/>
</dbReference>
<feature type="compositionally biased region" description="Low complexity" evidence="6">
    <location>
        <begin position="24"/>
        <end position="46"/>
    </location>
</feature>
<feature type="region of interest" description="Disordered" evidence="6">
    <location>
        <begin position="1"/>
        <end position="68"/>
    </location>
</feature>
<feature type="region of interest" description="Disordered" evidence="6">
    <location>
        <begin position="228"/>
        <end position="336"/>
    </location>
</feature>
<keyword evidence="8" id="KW-1185">Reference proteome</keyword>
<keyword evidence="4" id="KW-0539">Nucleus</keyword>
<dbReference type="RefSeq" id="XP_025348159.1">
    <property type="nucleotide sequence ID" value="XM_025490903.1"/>
</dbReference>
<dbReference type="GO" id="GO:0034462">
    <property type="term" value="P:small-subunit processome assembly"/>
    <property type="evidence" value="ECO:0007669"/>
    <property type="project" value="TreeGrafter"/>
</dbReference>
<evidence type="ECO:0000256" key="2">
    <source>
        <dbReference type="ARBA" id="ARBA00005819"/>
    </source>
</evidence>
<sequence>MTDPRFDTSKWAAEDANGTAVALAGPSSSSASPSGSRSPSPSASQASEDDGNDDPAEGPTVTPLTPHELEAFQRKQKKRGIVYISRIPPGMTPPKVRHLLSGYGEVERIYLQDGRKKEREAEAGRKLARRHTSFTEGWVEFSKKSVARVVAESLNAQPIGFTRGGRSSNKNAKRWKDDVWTLKYLSGFKWHMLSEQMAHERAAHASRLRTELSQSKFEQQDYLKKVERARVQKDKEERRRQRAQKAGAVGGDGIGSVGGGSASAGTPAKTVGPGGKTRTFKQRQPVSRDVRDQRDGASGGKKRAAPGEGGAEERSGSKRSRGGESSALDGVLSKLL</sequence>
<dbReference type="STRING" id="1684307.A0A316U6Y3"/>
<dbReference type="InterPro" id="IPR035979">
    <property type="entry name" value="RBD_domain_sf"/>
</dbReference>
<dbReference type="InterPro" id="IPR039119">
    <property type="entry name" value="ABT1/Esf2"/>
</dbReference>
<dbReference type="SUPFAM" id="SSF54928">
    <property type="entry name" value="RNA-binding domain, RBD"/>
    <property type="match status" value="1"/>
</dbReference>
<evidence type="ECO:0000256" key="3">
    <source>
        <dbReference type="ARBA" id="ARBA00022884"/>
    </source>
</evidence>
<evidence type="ECO:0000256" key="1">
    <source>
        <dbReference type="ARBA" id="ARBA00004604"/>
    </source>
</evidence>
<dbReference type="GO" id="GO:0000480">
    <property type="term" value="P:endonucleolytic cleavage in 5'-ETS of tricistronic rRNA transcript (SSU-rRNA, 5.8S rRNA, LSU-rRNA)"/>
    <property type="evidence" value="ECO:0007669"/>
    <property type="project" value="TreeGrafter"/>
</dbReference>
<evidence type="ECO:0000256" key="6">
    <source>
        <dbReference type="SAM" id="MobiDB-lite"/>
    </source>
</evidence>
<feature type="compositionally biased region" description="Basic and acidic residues" evidence="6">
    <location>
        <begin position="228"/>
        <end position="239"/>
    </location>
</feature>
<dbReference type="GO" id="GO:0003723">
    <property type="term" value="F:RNA binding"/>
    <property type="evidence" value="ECO:0007669"/>
    <property type="project" value="UniProtKB-KW"/>
</dbReference>
<evidence type="ECO:0000256" key="5">
    <source>
        <dbReference type="ARBA" id="ARBA00032634"/>
    </source>
</evidence>
<dbReference type="PANTHER" id="PTHR12311">
    <property type="entry name" value="ACTIVATOR OF BASAL TRANSCRIPTION 1"/>
    <property type="match status" value="1"/>
</dbReference>
<feature type="compositionally biased region" description="Basic and acidic residues" evidence="6">
    <location>
        <begin position="286"/>
        <end position="295"/>
    </location>
</feature>
<evidence type="ECO:0000313" key="8">
    <source>
        <dbReference type="Proteomes" id="UP000245942"/>
    </source>
</evidence>
<accession>A0A316U6Y3</accession>
<dbReference type="PANTHER" id="PTHR12311:SF7">
    <property type="entry name" value="ACTIVATOR OF BASAL TRANSCRIPTION 1"/>
    <property type="match status" value="1"/>
</dbReference>
<dbReference type="Proteomes" id="UP000245942">
    <property type="component" value="Unassembled WGS sequence"/>
</dbReference>
<dbReference type="OrthoDB" id="287393at2759"/>
<organism evidence="7 8">
    <name type="scientific">Pseudomicrostroma glucosiphilum</name>
    <dbReference type="NCBI Taxonomy" id="1684307"/>
    <lineage>
        <taxon>Eukaryota</taxon>
        <taxon>Fungi</taxon>
        <taxon>Dikarya</taxon>
        <taxon>Basidiomycota</taxon>
        <taxon>Ustilaginomycotina</taxon>
        <taxon>Exobasidiomycetes</taxon>
        <taxon>Microstromatales</taxon>
        <taxon>Microstromatales incertae sedis</taxon>
        <taxon>Pseudomicrostroma</taxon>
    </lineage>
</organism>
<keyword evidence="3" id="KW-0694">RNA-binding</keyword>
<comment type="similarity">
    <text evidence="2">Belongs to the ESF2/ABP1 family.</text>
</comment>
<feature type="compositionally biased region" description="Acidic residues" evidence="6">
    <location>
        <begin position="47"/>
        <end position="56"/>
    </location>
</feature>
<dbReference type="AlphaFoldDB" id="A0A316U6Y3"/>
<dbReference type="InterPro" id="IPR034353">
    <property type="entry name" value="ABT1/ESF2_RRM"/>
</dbReference>
<dbReference type="GO" id="GO:0005730">
    <property type="term" value="C:nucleolus"/>
    <property type="evidence" value="ECO:0007669"/>
    <property type="project" value="UniProtKB-SubCell"/>
</dbReference>
<evidence type="ECO:0000256" key="4">
    <source>
        <dbReference type="ARBA" id="ARBA00023242"/>
    </source>
</evidence>
<feature type="compositionally biased region" description="Gly residues" evidence="6">
    <location>
        <begin position="248"/>
        <end position="262"/>
    </location>
</feature>
<dbReference type="GO" id="GO:0000472">
    <property type="term" value="P:endonucleolytic cleavage to generate mature 5'-end of SSU-rRNA from (SSU-rRNA, 5.8S rRNA, LSU-rRNA)"/>
    <property type="evidence" value="ECO:0007669"/>
    <property type="project" value="TreeGrafter"/>
</dbReference>
<dbReference type="EMBL" id="KZ819326">
    <property type="protein sequence ID" value="PWN20999.1"/>
    <property type="molecule type" value="Genomic_DNA"/>
</dbReference>
<dbReference type="InterPro" id="IPR012677">
    <property type="entry name" value="Nucleotide-bd_a/b_plait_sf"/>
</dbReference>
<dbReference type="GeneID" id="37012637"/>
<dbReference type="Gene3D" id="3.30.70.330">
    <property type="match status" value="1"/>
</dbReference>
<reference evidence="7 8" key="1">
    <citation type="journal article" date="2018" name="Mol. Biol. Evol.">
        <title>Broad Genomic Sampling Reveals a Smut Pathogenic Ancestry of the Fungal Clade Ustilaginomycotina.</title>
        <authorList>
            <person name="Kijpornyongpan T."/>
            <person name="Mondo S.J."/>
            <person name="Barry K."/>
            <person name="Sandor L."/>
            <person name="Lee J."/>
            <person name="Lipzen A."/>
            <person name="Pangilinan J."/>
            <person name="LaButti K."/>
            <person name="Hainaut M."/>
            <person name="Henrissat B."/>
            <person name="Grigoriev I.V."/>
            <person name="Spatafora J.W."/>
            <person name="Aime M.C."/>
        </authorList>
    </citation>
    <scope>NUCLEOTIDE SEQUENCE [LARGE SCALE GENOMIC DNA]</scope>
    <source>
        <strain evidence="7 8">MCA 4718</strain>
    </source>
</reference>
<proteinExistence type="inferred from homology"/>
<dbReference type="CDD" id="cd12263">
    <property type="entry name" value="RRM_ABT1_like"/>
    <property type="match status" value="1"/>
</dbReference>
<evidence type="ECO:0000313" key="7">
    <source>
        <dbReference type="EMBL" id="PWN20999.1"/>
    </source>
</evidence>
<gene>
    <name evidence="7" type="ORF">BCV69DRAFT_269703</name>
</gene>
<protein>
    <recommendedName>
        <fullName evidence="5">18S rRNA factor 2</fullName>
    </recommendedName>
</protein>
<name>A0A316U6Y3_9BASI</name>